<dbReference type="Gramene" id="TuG1812G0500004613.01.T02">
    <property type="protein sequence ID" value="TuG1812G0500004613.01.T02.cds448615"/>
    <property type="gene ID" value="TuG1812G0500004613.01"/>
</dbReference>
<accession>A0A8R7UNX5</accession>
<proteinExistence type="predicted"/>
<reference evidence="3" key="1">
    <citation type="journal article" date="2013" name="Nature">
        <title>Draft genome of the wheat A-genome progenitor Triticum urartu.</title>
        <authorList>
            <person name="Ling H.Q."/>
            <person name="Zhao S."/>
            <person name="Liu D."/>
            <person name="Wang J."/>
            <person name="Sun H."/>
            <person name="Zhang C."/>
            <person name="Fan H."/>
            <person name="Li D."/>
            <person name="Dong L."/>
            <person name="Tao Y."/>
            <person name="Gao C."/>
            <person name="Wu H."/>
            <person name="Li Y."/>
            <person name="Cui Y."/>
            <person name="Guo X."/>
            <person name="Zheng S."/>
            <person name="Wang B."/>
            <person name="Yu K."/>
            <person name="Liang Q."/>
            <person name="Yang W."/>
            <person name="Lou X."/>
            <person name="Chen J."/>
            <person name="Feng M."/>
            <person name="Jian J."/>
            <person name="Zhang X."/>
            <person name="Luo G."/>
            <person name="Jiang Y."/>
            <person name="Liu J."/>
            <person name="Wang Z."/>
            <person name="Sha Y."/>
            <person name="Zhang B."/>
            <person name="Wu H."/>
            <person name="Tang D."/>
            <person name="Shen Q."/>
            <person name="Xue P."/>
            <person name="Zou S."/>
            <person name="Wang X."/>
            <person name="Liu X."/>
            <person name="Wang F."/>
            <person name="Yang Y."/>
            <person name="An X."/>
            <person name="Dong Z."/>
            <person name="Zhang K."/>
            <person name="Zhang X."/>
            <person name="Luo M.C."/>
            <person name="Dvorak J."/>
            <person name="Tong Y."/>
            <person name="Wang J."/>
            <person name="Yang H."/>
            <person name="Li Z."/>
            <person name="Wang D."/>
            <person name="Zhang A."/>
            <person name="Wang J."/>
        </authorList>
    </citation>
    <scope>NUCLEOTIDE SEQUENCE</scope>
    <source>
        <strain evidence="3">cv. G1812</strain>
    </source>
</reference>
<organism evidence="2 3">
    <name type="scientific">Triticum urartu</name>
    <name type="common">Red wild einkorn</name>
    <name type="synonym">Crithodium urartu</name>
    <dbReference type="NCBI Taxonomy" id="4572"/>
    <lineage>
        <taxon>Eukaryota</taxon>
        <taxon>Viridiplantae</taxon>
        <taxon>Streptophyta</taxon>
        <taxon>Embryophyta</taxon>
        <taxon>Tracheophyta</taxon>
        <taxon>Spermatophyta</taxon>
        <taxon>Magnoliopsida</taxon>
        <taxon>Liliopsida</taxon>
        <taxon>Poales</taxon>
        <taxon>Poaceae</taxon>
        <taxon>BOP clade</taxon>
        <taxon>Pooideae</taxon>
        <taxon>Triticodae</taxon>
        <taxon>Triticeae</taxon>
        <taxon>Triticinae</taxon>
        <taxon>Triticum</taxon>
    </lineage>
</organism>
<keyword evidence="1" id="KW-0732">Signal</keyword>
<evidence type="ECO:0000313" key="3">
    <source>
        <dbReference type="Proteomes" id="UP000015106"/>
    </source>
</evidence>
<dbReference type="EnsemblPlants" id="TuG1812G0500004613.01.T02">
    <property type="protein sequence ID" value="TuG1812G0500004613.01.T02.cds448615"/>
    <property type="gene ID" value="TuG1812G0500004613.01"/>
</dbReference>
<reference evidence="2" key="2">
    <citation type="submission" date="2018-03" db="EMBL/GenBank/DDBJ databases">
        <title>The Triticum urartu genome reveals the dynamic nature of wheat genome evolution.</title>
        <authorList>
            <person name="Ling H."/>
            <person name="Ma B."/>
            <person name="Shi X."/>
            <person name="Liu H."/>
            <person name="Dong L."/>
            <person name="Sun H."/>
            <person name="Cao Y."/>
            <person name="Gao Q."/>
            <person name="Zheng S."/>
            <person name="Li Y."/>
            <person name="Yu Y."/>
            <person name="Du H."/>
            <person name="Qi M."/>
            <person name="Li Y."/>
            <person name="Yu H."/>
            <person name="Cui Y."/>
            <person name="Wang N."/>
            <person name="Chen C."/>
            <person name="Wu H."/>
            <person name="Zhao Y."/>
            <person name="Zhang J."/>
            <person name="Li Y."/>
            <person name="Zhou W."/>
            <person name="Zhang B."/>
            <person name="Hu W."/>
            <person name="Eijk M."/>
            <person name="Tang J."/>
            <person name="Witsenboer H."/>
            <person name="Zhao S."/>
            <person name="Li Z."/>
            <person name="Zhang A."/>
            <person name="Wang D."/>
            <person name="Liang C."/>
        </authorList>
    </citation>
    <scope>NUCLEOTIDE SEQUENCE [LARGE SCALE GENOMIC DNA]</scope>
    <source>
        <strain evidence="2">cv. G1812</strain>
    </source>
</reference>
<evidence type="ECO:0000313" key="2">
    <source>
        <dbReference type="EnsemblPlants" id="TuG1812G0500004613.01.T02.cds448615"/>
    </source>
</evidence>
<reference evidence="2" key="3">
    <citation type="submission" date="2022-06" db="UniProtKB">
        <authorList>
            <consortium name="EnsemblPlants"/>
        </authorList>
    </citation>
    <scope>IDENTIFICATION</scope>
</reference>
<protein>
    <submittedName>
        <fullName evidence="2">Uncharacterized protein</fullName>
    </submittedName>
</protein>
<dbReference type="Proteomes" id="UP000015106">
    <property type="component" value="Chromosome 5"/>
</dbReference>
<dbReference type="AlphaFoldDB" id="A0A8R7UNX5"/>
<sequence length="57" mass="6251">PLLTIFLLTPFFFESLSGSASPLQPYPSAAPGRCRRPPMMIGELLEDLLLTSLDSSR</sequence>
<feature type="signal peptide" evidence="1">
    <location>
        <begin position="1"/>
        <end position="18"/>
    </location>
</feature>
<evidence type="ECO:0000256" key="1">
    <source>
        <dbReference type="SAM" id="SignalP"/>
    </source>
</evidence>
<name>A0A8R7UNX5_TRIUA</name>
<feature type="chain" id="PRO_5035892899" evidence="1">
    <location>
        <begin position="19"/>
        <end position="57"/>
    </location>
</feature>
<keyword evidence="3" id="KW-1185">Reference proteome</keyword>